<proteinExistence type="inferred from homology"/>
<evidence type="ECO:0000313" key="5">
    <source>
        <dbReference type="Proteomes" id="UP000037084"/>
    </source>
</evidence>
<comment type="similarity">
    <text evidence="1">Belongs to the Nudix hydrolase family.</text>
</comment>
<evidence type="ECO:0000256" key="1">
    <source>
        <dbReference type="ARBA" id="ARBA00005582"/>
    </source>
</evidence>
<dbReference type="Proteomes" id="UP000037084">
    <property type="component" value="Unassembled WGS sequence"/>
</dbReference>
<dbReference type="InterPro" id="IPR015797">
    <property type="entry name" value="NUDIX_hydrolase-like_dom_sf"/>
</dbReference>
<dbReference type="AlphaFoldDB" id="A0A0L8M5F5"/>
<dbReference type="SUPFAM" id="SSF55811">
    <property type="entry name" value="Nudix"/>
    <property type="match status" value="1"/>
</dbReference>
<dbReference type="Pfam" id="PF00293">
    <property type="entry name" value="NUDIX"/>
    <property type="match status" value="1"/>
</dbReference>
<feature type="domain" description="Nudix hydrolase" evidence="3">
    <location>
        <begin position="47"/>
        <end position="185"/>
    </location>
</feature>
<dbReference type="OrthoDB" id="21568at2"/>
<dbReference type="PANTHER" id="PTHR43736">
    <property type="entry name" value="ADP-RIBOSE PYROPHOSPHATASE"/>
    <property type="match status" value="1"/>
</dbReference>
<reference evidence="5" key="1">
    <citation type="submission" date="2015-07" db="EMBL/GenBank/DDBJ databases">
        <authorList>
            <consortium name="Consortium for Microbial Forensics and Genomics (microFORGE)"/>
            <person name="Knight B.M."/>
            <person name="Roberts D.P."/>
            <person name="Lin D."/>
            <person name="Hari K."/>
            <person name="Fletcher J."/>
            <person name="Melcher U."/>
            <person name="Blagden T."/>
            <person name="Winegar R.A."/>
        </authorList>
    </citation>
    <scope>NUCLEOTIDE SEQUENCE [LARGE SCALE GENOMIC DNA]</scope>
    <source>
        <strain evidence="5">NRRL B-1447</strain>
    </source>
</reference>
<sequence>MSIDKQHIRAVLDAHLDRHPEDALPLADLRELLDVADALPDARTEFRGHVTAGAVLVNEQGHVLSVRHRALDRWLLPGGHLEDGDTSLVDAALRELCEETGIPAASVETVERRPVDVDAHTIPANPAKGEPAHTHFDFRFVFRTHETGTLLLTEEVTDARWRPVHDIHGEQLRSRVRARLDRAGLGDLS</sequence>
<evidence type="ECO:0000256" key="2">
    <source>
        <dbReference type="ARBA" id="ARBA00022801"/>
    </source>
</evidence>
<dbReference type="PATRIC" id="fig|1961.12.peg.6806"/>
<gene>
    <name evidence="4" type="ORF">ADK75_30680</name>
</gene>
<name>A0A0L8M5F5_STRVG</name>
<dbReference type="EMBL" id="LGUV01000362">
    <property type="protein sequence ID" value="KOG45637.1"/>
    <property type="molecule type" value="Genomic_DNA"/>
</dbReference>
<organism evidence="4 5">
    <name type="scientific">Streptomyces virginiae</name>
    <name type="common">Streptomyces cinnamonensis</name>
    <dbReference type="NCBI Taxonomy" id="1961"/>
    <lineage>
        <taxon>Bacteria</taxon>
        <taxon>Bacillati</taxon>
        <taxon>Actinomycetota</taxon>
        <taxon>Actinomycetes</taxon>
        <taxon>Kitasatosporales</taxon>
        <taxon>Streptomycetaceae</taxon>
        <taxon>Streptomyces</taxon>
    </lineage>
</organism>
<dbReference type="PANTHER" id="PTHR43736:SF1">
    <property type="entry name" value="DIHYDRONEOPTERIN TRIPHOSPHATE DIPHOSPHATASE"/>
    <property type="match status" value="1"/>
</dbReference>
<dbReference type="GO" id="GO:0016787">
    <property type="term" value="F:hydrolase activity"/>
    <property type="evidence" value="ECO:0007669"/>
    <property type="project" value="UniProtKB-KW"/>
</dbReference>
<accession>A0A0L8M5F5</accession>
<evidence type="ECO:0000313" key="4">
    <source>
        <dbReference type="EMBL" id="KOG45637.1"/>
    </source>
</evidence>
<dbReference type="PROSITE" id="PS51462">
    <property type="entry name" value="NUDIX"/>
    <property type="match status" value="1"/>
</dbReference>
<dbReference type="InterPro" id="IPR000086">
    <property type="entry name" value="NUDIX_hydrolase_dom"/>
</dbReference>
<dbReference type="PRINTS" id="PR00502">
    <property type="entry name" value="NUDIXFAMILY"/>
</dbReference>
<dbReference type="InterPro" id="IPR020476">
    <property type="entry name" value="Nudix_hydrolase"/>
</dbReference>
<comment type="caution">
    <text evidence="4">The sequence shown here is derived from an EMBL/GenBank/DDBJ whole genome shotgun (WGS) entry which is preliminary data.</text>
</comment>
<keyword evidence="2 4" id="KW-0378">Hydrolase</keyword>
<protein>
    <submittedName>
        <fullName evidence="4">NUDIX hydrolase</fullName>
    </submittedName>
</protein>
<dbReference type="CDD" id="cd03674">
    <property type="entry name" value="NUDIX_Hydrolase"/>
    <property type="match status" value="1"/>
</dbReference>
<dbReference type="Gene3D" id="3.90.79.10">
    <property type="entry name" value="Nucleoside Triphosphate Pyrophosphohydrolase"/>
    <property type="match status" value="1"/>
</dbReference>
<evidence type="ECO:0000259" key="3">
    <source>
        <dbReference type="PROSITE" id="PS51462"/>
    </source>
</evidence>